<feature type="region of interest" description="Disordered" evidence="1">
    <location>
        <begin position="1"/>
        <end position="45"/>
    </location>
</feature>
<protein>
    <submittedName>
        <fullName evidence="2">Uncharacterized protein</fullName>
    </submittedName>
</protein>
<gene>
    <name evidence="2" type="ORF">PCASD_13638</name>
</gene>
<comment type="caution">
    <text evidence="2">The sequence shown here is derived from an EMBL/GenBank/DDBJ whole genome shotgun (WGS) entry which is preliminary data.</text>
</comment>
<dbReference type="EMBL" id="PGCI01000632">
    <property type="protein sequence ID" value="PLW23467.1"/>
    <property type="molecule type" value="Genomic_DNA"/>
</dbReference>
<evidence type="ECO:0000313" key="2">
    <source>
        <dbReference type="EMBL" id="PLW23467.1"/>
    </source>
</evidence>
<evidence type="ECO:0000313" key="3">
    <source>
        <dbReference type="Proteomes" id="UP000235392"/>
    </source>
</evidence>
<organism evidence="2 3">
    <name type="scientific">Puccinia coronata f. sp. avenae</name>
    <dbReference type="NCBI Taxonomy" id="200324"/>
    <lineage>
        <taxon>Eukaryota</taxon>
        <taxon>Fungi</taxon>
        <taxon>Dikarya</taxon>
        <taxon>Basidiomycota</taxon>
        <taxon>Pucciniomycotina</taxon>
        <taxon>Pucciniomycetes</taxon>
        <taxon>Pucciniales</taxon>
        <taxon>Pucciniaceae</taxon>
        <taxon>Puccinia</taxon>
    </lineage>
</organism>
<feature type="compositionally biased region" description="Basic and acidic residues" evidence="1">
    <location>
        <begin position="1"/>
        <end position="11"/>
    </location>
</feature>
<accession>A0A2N5TD86</accession>
<proteinExistence type="predicted"/>
<dbReference type="AlphaFoldDB" id="A0A2N5TD86"/>
<feature type="compositionally biased region" description="Polar residues" evidence="1">
    <location>
        <begin position="32"/>
        <end position="45"/>
    </location>
</feature>
<dbReference type="Proteomes" id="UP000235392">
    <property type="component" value="Unassembled WGS sequence"/>
</dbReference>
<evidence type="ECO:0000256" key="1">
    <source>
        <dbReference type="SAM" id="MobiDB-lite"/>
    </source>
</evidence>
<sequence>MACDKLDDNKMETSGTNVKSGRIQGSKHTHKNILSSKKSLADQITPQYTERKDLTTCIHNNKNEISLNRQDQSLLTLSRNRDEESSAPSCSNCFILDVKQIPPVRGRPRDGTQATKLWTTNGRPGVRPLVVLRDPWCT</sequence>
<name>A0A2N5TD86_9BASI</name>
<reference evidence="2 3" key="1">
    <citation type="submission" date="2017-11" db="EMBL/GenBank/DDBJ databases">
        <title>De novo assembly and phasing of dikaryotic genomes from two isolates of Puccinia coronata f. sp. avenae, the causal agent of oat crown rust.</title>
        <authorList>
            <person name="Miller M.E."/>
            <person name="Zhang Y."/>
            <person name="Omidvar V."/>
            <person name="Sperschneider J."/>
            <person name="Schwessinger B."/>
            <person name="Raley C."/>
            <person name="Palmer J.M."/>
            <person name="Garnica D."/>
            <person name="Upadhyaya N."/>
            <person name="Rathjen J."/>
            <person name="Taylor J.M."/>
            <person name="Park R.F."/>
            <person name="Dodds P.N."/>
            <person name="Hirsch C.D."/>
            <person name="Kianian S.F."/>
            <person name="Figueroa M."/>
        </authorList>
    </citation>
    <scope>NUCLEOTIDE SEQUENCE [LARGE SCALE GENOMIC DNA]</scope>
    <source>
        <strain evidence="2">12SD80</strain>
    </source>
</reference>